<dbReference type="SUPFAM" id="SSF46689">
    <property type="entry name" value="Homeodomain-like"/>
    <property type="match status" value="1"/>
</dbReference>
<dbReference type="InterPro" id="IPR036271">
    <property type="entry name" value="Tet_transcr_reg_TetR-rel_C_sf"/>
</dbReference>
<feature type="DNA-binding region" description="H-T-H motif" evidence="4">
    <location>
        <begin position="31"/>
        <end position="50"/>
    </location>
</feature>
<dbReference type="GO" id="GO:0000976">
    <property type="term" value="F:transcription cis-regulatory region binding"/>
    <property type="evidence" value="ECO:0007669"/>
    <property type="project" value="TreeGrafter"/>
</dbReference>
<dbReference type="AlphaFoldDB" id="A0A7C1SHB0"/>
<name>A0A7C1SHB0_9HYPH</name>
<dbReference type="PRINTS" id="PR00455">
    <property type="entry name" value="HTHTETR"/>
</dbReference>
<feature type="domain" description="HTH tetR-type" evidence="5">
    <location>
        <begin position="8"/>
        <end position="68"/>
    </location>
</feature>
<dbReference type="PANTHER" id="PTHR30055">
    <property type="entry name" value="HTH-TYPE TRANSCRIPTIONAL REGULATOR RUTR"/>
    <property type="match status" value="1"/>
</dbReference>
<evidence type="ECO:0000256" key="4">
    <source>
        <dbReference type="PROSITE-ProRule" id="PRU00335"/>
    </source>
</evidence>
<dbReference type="GO" id="GO:0003700">
    <property type="term" value="F:DNA-binding transcription factor activity"/>
    <property type="evidence" value="ECO:0007669"/>
    <property type="project" value="TreeGrafter"/>
</dbReference>
<reference evidence="6" key="1">
    <citation type="journal article" date="2020" name="mSystems">
        <title>Genome- and Community-Level Interaction Insights into Carbon Utilization and Element Cycling Functions of Hydrothermarchaeota in Hydrothermal Sediment.</title>
        <authorList>
            <person name="Zhou Z."/>
            <person name="Liu Y."/>
            <person name="Xu W."/>
            <person name="Pan J."/>
            <person name="Luo Z.H."/>
            <person name="Li M."/>
        </authorList>
    </citation>
    <scope>NUCLEOTIDE SEQUENCE [LARGE SCALE GENOMIC DNA]</scope>
    <source>
        <strain evidence="6">SpSt-243</strain>
    </source>
</reference>
<keyword evidence="2 4" id="KW-0238">DNA-binding</keyword>
<dbReference type="InterPro" id="IPR050109">
    <property type="entry name" value="HTH-type_TetR-like_transc_reg"/>
</dbReference>
<evidence type="ECO:0000313" key="6">
    <source>
        <dbReference type="EMBL" id="HEB43298.1"/>
    </source>
</evidence>
<evidence type="ECO:0000256" key="3">
    <source>
        <dbReference type="ARBA" id="ARBA00023163"/>
    </source>
</evidence>
<dbReference type="SUPFAM" id="SSF48498">
    <property type="entry name" value="Tetracyclin repressor-like, C-terminal domain"/>
    <property type="match status" value="1"/>
</dbReference>
<comment type="caution">
    <text evidence="6">The sequence shown here is derived from an EMBL/GenBank/DDBJ whole genome shotgun (WGS) entry which is preliminary data.</text>
</comment>
<evidence type="ECO:0000256" key="2">
    <source>
        <dbReference type="ARBA" id="ARBA00023125"/>
    </source>
</evidence>
<dbReference type="PANTHER" id="PTHR30055:SF234">
    <property type="entry name" value="HTH-TYPE TRANSCRIPTIONAL REGULATOR BETI"/>
    <property type="match status" value="1"/>
</dbReference>
<dbReference type="InterPro" id="IPR001647">
    <property type="entry name" value="HTH_TetR"/>
</dbReference>
<dbReference type="PROSITE" id="PS50977">
    <property type="entry name" value="HTH_TETR_2"/>
    <property type="match status" value="1"/>
</dbReference>
<evidence type="ECO:0000259" key="5">
    <source>
        <dbReference type="PROSITE" id="PS50977"/>
    </source>
</evidence>
<dbReference type="InterPro" id="IPR009057">
    <property type="entry name" value="Homeodomain-like_sf"/>
</dbReference>
<dbReference type="Pfam" id="PF00440">
    <property type="entry name" value="TetR_N"/>
    <property type="match status" value="1"/>
</dbReference>
<accession>A0A7C1SHB0</accession>
<gene>
    <name evidence="6" type="ORF">ENP70_06285</name>
</gene>
<sequence>MTIPKRTERSRILILDAADTAFREKGFAATSVEEIAMRAGLTRKTVYNLFASKDEIAEQLIARVEANDAPYRARIGAGENVYSLLECVFVDSANWCLANPSLARLALAPAKRPFLEPPPDRSSFQGLVRDILRLGQDQGAIRKDEDPNFMALVLLGIYGQAMLSALANGQFSQEEIRRIIRIVIEGIGSSSLRSGALPTKS</sequence>
<protein>
    <submittedName>
        <fullName evidence="6">TetR/AcrR family transcriptional regulator</fullName>
    </submittedName>
</protein>
<proteinExistence type="predicted"/>
<evidence type="ECO:0000256" key="1">
    <source>
        <dbReference type="ARBA" id="ARBA00023015"/>
    </source>
</evidence>
<dbReference type="EMBL" id="DSKI01000332">
    <property type="protein sequence ID" value="HEB43298.1"/>
    <property type="molecule type" value="Genomic_DNA"/>
</dbReference>
<dbReference type="Gene3D" id="1.10.357.10">
    <property type="entry name" value="Tetracycline Repressor, domain 2"/>
    <property type="match status" value="1"/>
</dbReference>
<keyword evidence="1" id="KW-0805">Transcription regulation</keyword>
<organism evidence="6">
    <name type="scientific">Agrobacterium albertimagni</name>
    <dbReference type="NCBI Taxonomy" id="147266"/>
    <lineage>
        <taxon>Bacteria</taxon>
        <taxon>Pseudomonadati</taxon>
        <taxon>Pseudomonadota</taxon>
        <taxon>Alphaproteobacteria</taxon>
        <taxon>Hyphomicrobiales</taxon>
        <taxon>Rhizobiaceae</taxon>
        <taxon>Rhizobium/Agrobacterium group</taxon>
        <taxon>Agrobacterium</taxon>
    </lineage>
</organism>
<keyword evidence="3" id="KW-0804">Transcription</keyword>